<feature type="domain" description="Glycosyltransferase family 28 N-terminal" evidence="3">
    <location>
        <begin position="1"/>
        <end position="131"/>
    </location>
</feature>
<sequence length="235" mass="26277">MAKKFKSDGHKVVIVGTGNALEKKIFAQYDIETIFFKNRFKDTSGLKKYLVALTRPDLELIRYVAELSPQLILGMGGYASFDLCKTASFLQTIEGNDLFIPGTIIKPYLAIHEQNAKAGRVNRYLAKTQARGVIEGLPGGFGWFTKIFKLETDDHVFLGNPVRDEILNIDKIARSFPDKSKKPRIFIMGGSQGARSINMTVPKAISLLMAEHPVEVIHDSGEKDFEAVNDHYLEL</sequence>
<dbReference type="InterPro" id="IPR004276">
    <property type="entry name" value="GlycoTrans_28_N"/>
</dbReference>
<dbReference type="Pfam" id="PF03033">
    <property type="entry name" value="Glyco_transf_28"/>
    <property type="match status" value="1"/>
</dbReference>
<evidence type="ECO:0000313" key="5">
    <source>
        <dbReference type="EMBL" id="SVB14847.1"/>
    </source>
</evidence>
<keyword evidence="1" id="KW-0328">Glycosyltransferase</keyword>
<organism evidence="5">
    <name type="scientific">marine metagenome</name>
    <dbReference type="NCBI Taxonomy" id="408172"/>
    <lineage>
        <taxon>unclassified sequences</taxon>
        <taxon>metagenomes</taxon>
        <taxon>ecological metagenomes</taxon>
    </lineage>
</organism>
<evidence type="ECO:0008006" key="6">
    <source>
        <dbReference type="Google" id="ProtNLM"/>
    </source>
</evidence>
<dbReference type="GO" id="GO:0050511">
    <property type="term" value="F:undecaprenyldiphospho-muramoylpentapeptide beta-N-acetylglucosaminyltransferase activity"/>
    <property type="evidence" value="ECO:0007669"/>
    <property type="project" value="TreeGrafter"/>
</dbReference>
<keyword evidence="2" id="KW-0808">Transferase</keyword>
<reference evidence="5" key="1">
    <citation type="submission" date="2018-05" db="EMBL/GenBank/DDBJ databases">
        <authorList>
            <person name="Lanie J.A."/>
            <person name="Ng W.-L."/>
            <person name="Kazmierczak K.M."/>
            <person name="Andrzejewski T.M."/>
            <person name="Davidsen T.M."/>
            <person name="Wayne K.J."/>
            <person name="Tettelin H."/>
            <person name="Glass J.I."/>
            <person name="Rusch D."/>
            <person name="Podicherti R."/>
            <person name="Tsui H.-C.T."/>
            <person name="Winkler M.E."/>
        </authorList>
    </citation>
    <scope>NUCLEOTIDE SEQUENCE</scope>
</reference>
<evidence type="ECO:0000259" key="4">
    <source>
        <dbReference type="Pfam" id="PF04101"/>
    </source>
</evidence>
<dbReference type="CDD" id="cd03785">
    <property type="entry name" value="GT28_MurG"/>
    <property type="match status" value="1"/>
</dbReference>
<evidence type="ECO:0000256" key="2">
    <source>
        <dbReference type="ARBA" id="ARBA00022679"/>
    </source>
</evidence>
<evidence type="ECO:0000256" key="1">
    <source>
        <dbReference type="ARBA" id="ARBA00022676"/>
    </source>
</evidence>
<name>A0A382BNU6_9ZZZZ</name>
<feature type="domain" description="Glycosyl transferase family 28 C-terminal" evidence="4">
    <location>
        <begin position="185"/>
        <end position="231"/>
    </location>
</feature>
<accession>A0A382BNU6</accession>
<dbReference type="PANTHER" id="PTHR21015:SF22">
    <property type="entry name" value="GLYCOSYLTRANSFERASE"/>
    <property type="match status" value="1"/>
</dbReference>
<dbReference type="GO" id="GO:0005975">
    <property type="term" value="P:carbohydrate metabolic process"/>
    <property type="evidence" value="ECO:0007669"/>
    <property type="project" value="InterPro"/>
</dbReference>
<evidence type="ECO:0000259" key="3">
    <source>
        <dbReference type="Pfam" id="PF03033"/>
    </source>
</evidence>
<dbReference type="PANTHER" id="PTHR21015">
    <property type="entry name" value="UDP-N-ACETYLGLUCOSAMINE--N-ACETYLMURAMYL-(PENTAPEPTIDE) PYROPHOSPHORYL-UNDECAPRENOL N-ACETYLGLUCOSAMINE TRANSFERASE 1"/>
    <property type="match status" value="1"/>
</dbReference>
<dbReference type="AlphaFoldDB" id="A0A382BNU6"/>
<dbReference type="SUPFAM" id="SSF53756">
    <property type="entry name" value="UDP-Glycosyltransferase/glycogen phosphorylase"/>
    <property type="match status" value="1"/>
</dbReference>
<protein>
    <recommendedName>
        <fullName evidence="6">Glycosyltransferase family 28 N-terminal domain-containing protein</fullName>
    </recommendedName>
</protein>
<dbReference type="Gene3D" id="3.40.50.2000">
    <property type="entry name" value="Glycogen Phosphorylase B"/>
    <property type="match status" value="1"/>
</dbReference>
<gene>
    <name evidence="5" type="ORF">METZ01_LOCUS167701</name>
</gene>
<dbReference type="Pfam" id="PF04101">
    <property type="entry name" value="Glyco_tran_28_C"/>
    <property type="match status" value="1"/>
</dbReference>
<proteinExistence type="predicted"/>
<feature type="non-terminal residue" evidence="5">
    <location>
        <position position="235"/>
    </location>
</feature>
<dbReference type="EMBL" id="UINC01030440">
    <property type="protein sequence ID" value="SVB14847.1"/>
    <property type="molecule type" value="Genomic_DNA"/>
</dbReference>
<dbReference type="InterPro" id="IPR007235">
    <property type="entry name" value="Glyco_trans_28_C"/>
</dbReference>